<dbReference type="PANTHER" id="PTHR14605:SF1">
    <property type="entry name" value="TRANSMEMBRANE PROTEIN 231"/>
    <property type="match status" value="1"/>
</dbReference>
<keyword evidence="7" id="KW-0969">Cilium</keyword>
<dbReference type="GO" id="GO:0032880">
    <property type="term" value="P:regulation of protein localization"/>
    <property type="evidence" value="ECO:0007669"/>
    <property type="project" value="TreeGrafter"/>
</dbReference>
<keyword evidence="8" id="KW-0472">Membrane</keyword>
<dbReference type="GO" id="GO:0060271">
    <property type="term" value="P:cilium assembly"/>
    <property type="evidence" value="ECO:0007669"/>
    <property type="project" value="TreeGrafter"/>
</dbReference>
<evidence type="ECO:0000256" key="11">
    <source>
        <dbReference type="ARBA" id="ARBA00024803"/>
    </source>
</evidence>
<dbReference type="Pfam" id="PF10149">
    <property type="entry name" value="TM231"/>
    <property type="match status" value="1"/>
</dbReference>
<evidence type="ECO:0000256" key="3">
    <source>
        <dbReference type="ARBA" id="ARBA00015087"/>
    </source>
</evidence>
<sequence length="164" mass="18990">LLWPLQMETALFGDIEKLAAGRSLTVSGDLQMDQAVPLASFGWDFAHNGALINESKVQVSEYDPNEIILRNSFRNYTTVLNRKVERWSAKSTEDANTFVFSYQVRIPEQLFTYRTGLFELLKFAWIQYLSIFVVVRFALRNLLKFIFENRILSTIVSSDNKHLD</sequence>
<keyword evidence="10" id="KW-0966">Cell projection</keyword>
<dbReference type="InterPro" id="IPR019306">
    <property type="entry name" value="TMEM231"/>
</dbReference>
<comment type="subcellular location">
    <subcellularLocation>
        <location evidence="1">Cell projection</location>
        <location evidence="1">Cilium membrane</location>
        <topology evidence="1">Multi-pass membrane protein</topology>
    </subcellularLocation>
</comment>
<comment type="similarity">
    <text evidence="2">Belongs to the TMEM231 family.</text>
</comment>
<name>A0A0M3J5J4_ANISI</name>
<reference evidence="12" key="1">
    <citation type="submission" date="2017-02" db="UniProtKB">
        <authorList>
            <consortium name="WormBaseParasite"/>
        </authorList>
    </citation>
    <scope>IDENTIFICATION</scope>
</reference>
<organism evidence="12">
    <name type="scientific">Anisakis simplex</name>
    <name type="common">Herring worm</name>
    <dbReference type="NCBI Taxonomy" id="6269"/>
    <lineage>
        <taxon>Eukaryota</taxon>
        <taxon>Metazoa</taxon>
        <taxon>Ecdysozoa</taxon>
        <taxon>Nematoda</taxon>
        <taxon>Chromadorea</taxon>
        <taxon>Rhabditida</taxon>
        <taxon>Spirurina</taxon>
        <taxon>Ascaridomorpha</taxon>
        <taxon>Ascaridoidea</taxon>
        <taxon>Anisakidae</taxon>
        <taxon>Anisakis</taxon>
        <taxon>Anisakis simplex complex</taxon>
    </lineage>
</organism>
<evidence type="ECO:0000256" key="7">
    <source>
        <dbReference type="ARBA" id="ARBA00023069"/>
    </source>
</evidence>
<evidence type="ECO:0000256" key="10">
    <source>
        <dbReference type="ARBA" id="ARBA00023273"/>
    </source>
</evidence>
<evidence type="ECO:0000313" key="12">
    <source>
        <dbReference type="WBParaSite" id="ASIM_0000282501-mRNA-1"/>
    </source>
</evidence>
<evidence type="ECO:0000256" key="6">
    <source>
        <dbReference type="ARBA" id="ARBA00022989"/>
    </source>
</evidence>
<keyword evidence="6" id="KW-1133">Transmembrane helix</keyword>
<evidence type="ECO:0000256" key="1">
    <source>
        <dbReference type="ARBA" id="ARBA00004272"/>
    </source>
</evidence>
<evidence type="ECO:0000256" key="2">
    <source>
        <dbReference type="ARBA" id="ARBA00009082"/>
    </source>
</evidence>
<dbReference type="PANTHER" id="PTHR14605">
    <property type="entry name" value="CHST5 PROTEIN"/>
    <property type="match status" value="1"/>
</dbReference>
<comment type="function">
    <text evidence="11">Transmembrane component of the tectonic-like complex, a complex localized at the transition zone of primary cilia and acting as a barrier that prevents diffusion of transmembrane proteins between the cilia and plasma membranes. Required for ciliogenesis and sonic hedgehog/SHH signaling.</text>
</comment>
<keyword evidence="9" id="KW-0325">Glycoprotein</keyword>
<proteinExistence type="inferred from homology"/>
<evidence type="ECO:0000256" key="9">
    <source>
        <dbReference type="ARBA" id="ARBA00023180"/>
    </source>
</evidence>
<dbReference type="WBParaSite" id="ASIM_0000282501-mRNA-1">
    <property type="protein sequence ID" value="ASIM_0000282501-mRNA-1"/>
    <property type="gene ID" value="ASIM_0000282501"/>
</dbReference>
<dbReference type="GO" id="GO:0035869">
    <property type="term" value="C:ciliary transition zone"/>
    <property type="evidence" value="ECO:0007669"/>
    <property type="project" value="TreeGrafter"/>
</dbReference>
<evidence type="ECO:0000256" key="8">
    <source>
        <dbReference type="ARBA" id="ARBA00023136"/>
    </source>
</evidence>
<evidence type="ECO:0000256" key="4">
    <source>
        <dbReference type="ARBA" id="ARBA00022475"/>
    </source>
</evidence>
<keyword evidence="4" id="KW-1003">Cell membrane</keyword>
<accession>A0A0M3J5J4</accession>
<dbReference type="AlphaFoldDB" id="A0A0M3J5J4"/>
<protein>
    <recommendedName>
        <fullName evidence="3">Transmembrane protein 231</fullName>
    </recommendedName>
</protein>
<keyword evidence="5" id="KW-0812">Transmembrane</keyword>
<evidence type="ECO:0000256" key="5">
    <source>
        <dbReference type="ARBA" id="ARBA00022692"/>
    </source>
</evidence>
<dbReference type="GO" id="GO:0060170">
    <property type="term" value="C:ciliary membrane"/>
    <property type="evidence" value="ECO:0007669"/>
    <property type="project" value="UniProtKB-SubCell"/>
</dbReference>